<dbReference type="Gene3D" id="2.30.22.10">
    <property type="entry name" value="Head domain of nucleotide exchange factor GrpE"/>
    <property type="match status" value="1"/>
</dbReference>
<dbReference type="GO" id="GO:0051087">
    <property type="term" value="F:protein-folding chaperone binding"/>
    <property type="evidence" value="ECO:0007669"/>
    <property type="project" value="InterPro"/>
</dbReference>
<dbReference type="PANTHER" id="PTHR21237">
    <property type="entry name" value="GRPE PROTEIN"/>
    <property type="match status" value="1"/>
</dbReference>
<dbReference type="EMBL" id="MHKD01000029">
    <property type="protein sequence ID" value="OGY82399.1"/>
    <property type="molecule type" value="Genomic_DNA"/>
</dbReference>
<comment type="subunit">
    <text evidence="3">Homodimer.</text>
</comment>
<evidence type="ECO:0000256" key="5">
    <source>
        <dbReference type="SAM" id="MobiDB-lite"/>
    </source>
</evidence>
<evidence type="ECO:0000256" key="2">
    <source>
        <dbReference type="ARBA" id="ARBA00023186"/>
    </source>
</evidence>
<evidence type="ECO:0000256" key="3">
    <source>
        <dbReference type="HAMAP-Rule" id="MF_01151"/>
    </source>
</evidence>
<evidence type="ECO:0000313" key="7">
    <source>
        <dbReference type="Proteomes" id="UP000176952"/>
    </source>
</evidence>
<dbReference type="SUPFAM" id="SSF58014">
    <property type="entry name" value="Coiled-coil domain of nucleotide exchange factor GrpE"/>
    <property type="match status" value="1"/>
</dbReference>
<dbReference type="InterPro" id="IPR000740">
    <property type="entry name" value="GrpE"/>
</dbReference>
<keyword evidence="3" id="KW-0346">Stress response</keyword>
<accession>A0A1G2B138</accession>
<dbReference type="PRINTS" id="PR00773">
    <property type="entry name" value="GRPEPROTEIN"/>
</dbReference>
<dbReference type="GO" id="GO:0000774">
    <property type="term" value="F:adenyl-nucleotide exchange factor activity"/>
    <property type="evidence" value="ECO:0007669"/>
    <property type="project" value="InterPro"/>
</dbReference>
<comment type="similarity">
    <text evidence="1 3 4">Belongs to the GrpE family.</text>
</comment>
<comment type="function">
    <text evidence="3">Participates actively in the response to hyperosmotic and heat shock by preventing the aggregation of stress-denatured proteins, in association with DnaK and GrpE. It is the nucleotide exchange factor for DnaK and may function as a thermosensor. Unfolded proteins bind initially to DnaJ; upon interaction with the DnaJ-bound protein, DnaK hydrolyzes its bound ATP, resulting in the formation of a stable complex. GrpE releases ADP from DnaK; ATP binding to DnaK triggers the release of the substrate protein, thus completing the reaction cycle. Several rounds of ATP-dependent interactions between DnaJ, DnaK and GrpE are required for fully efficient folding.</text>
</comment>
<reference evidence="6 7" key="1">
    <citation type="journal article" date="2016" name="Nat. Commun.">
        <title>Thousands of microbial genomes shed light on interconnected biogeochemical processes in an aquifer system.</title>
        <authorList>
            <person name="Anantharaman K."/>
            <person name="Brown C.T."/>
            <person name="Hug L.A."/>
            <person name="Sharon I."/>
            <person name="Castelle C.J."/>
            <person name="Probst A.J."/>
            <person name="Thomas B.C."/>
            <person name="Singh A."/>
            <person name="Wilkins M.J."/>
            <person name="Karaoz U."/>
            <person name="Brodie E.L."/>
            <person name="Williams K.H."/>
            <person name="Hubbard S.S."/>
            <person name="Banfield J.F."/>
        </authorList>
    </citation>
    <scope>NUCLEOTIDE SEQUENCE [LARGE SCALE GENOMIC DNA]</scope>
</reference>
<dbReference type="PANTHER" id="PTHR21237:SF23">
    <property type="entry name" value="GRPE PROTEIN HOMOLOG, MITOCHONDRIAL"/>
    <property type="match status" value="1"/>
</dbReference>
<dbReference type="GO" id="GO:0005737">
    <property type="term" value="C:cytoplasm"/>
    <property type="evidence" value="ECO:0007669"/>
    <property type="project" value="UniProtKB-SubCell"/>
</dbReference>
<sequence length="182" mass="20370">MKPHHDAAKNHDVPQDKQPPKEKPAAKEAEDTKPTQLATLQAQCQEYLNGWKRAQADYQNLKKETASRQTEMAQFANQQTIESFLPLVDYFTYAFKHVPAEAQNSEWLQGMKHIQSSLLKILADSGVEPVKTIGTTFDHDKHESVAEINAAEKPSGTIIEETAAGFTRHGKVIRHAKVKVAK</sequence>
<dbReference type="STRING" id="1798542.A3F54_03100"/>
<dbReference type="GO" id="GO:0042803">
    <property type="term" value="F:protein homodimerization activity"/>
    <property type="evidence" value="ECO:0007669"/>
    <property type="project" value="InterPro"/>
</dbReference>
<feature type="compositionally biased region" description="Basic and acidic residues" evidence="5">
    <location>
        <begin position="1"/>
        <end position="33"/>
    </location>
</feature>
<comment type="caution">
    <text evidence="6">The sequence shown here is derived from an EMBL/GenBank/DDBJ whole genome shotgun (WGS) entry which is preliminary data.</text>
</comment>
<dbReference type="InterPro" id="IPR009012">
    <property type="entry name" value="GrpE_head"/>
</dbReference>
<keyword evidence="2 3" id="KW-0143">Chaperone</keyword>
<dbReference type="GO" id="GO:0051082">
    <property type="term" value="F:unfolded protein binding"/>
    <property type="evidence" value="ECO:0007669"/>
    <property type="project" value="TreeGrafter"/>
</dbReference>
<dbReference type="AlphaFoldDB" id="A0A1G2B138"/>
<keyword evidence="3" id="KW-0963">Cytoplasm</keyword>
<organism evidence="6 7">
    <name type="scientific">Candidatus Kerfeldbacteria bacterium RIFCSPHIGHO2_12_FULL_48_17</name>
    <dbReference type="NCBI Taxonomy" id="1798542"/>
    <lineage>
        <taxon>Bacteria</taxon>
        <taxon>Candidatus Kerfeldiibacteriota</taxon>
    </lineage>
</organism>
<proteinExistence type="inferred from homology"/>
<dbReference type="GO" id="GO:0006457">
    <property type="term" value="P:protein folding"/>
    <property type="evidence" value="ECO:0007669"/>
    <property type="project" value="InterPro"/>
</dbReference>
<dbReference type="Gene3D" id="3.90.20.20">
    <property type="match status" value="1"/>
</dbReference>
<evidence type="ECO:0000256" key="4">
    <source>
        <dbReference type="RuleBase" id="RU004478"/>
    </source>
</evidence>
<name>A0A1G2B138_9BACT</name>
<comment type="subcellular location">
    <subcellularLocation>
        <location evidence="3">Cytoplasm</location>
    </subcellularLocation>
</comment>
<dbReference type="InterPro" id="IPR013805">
    <property type="entry name" value="GrpE_CC"/>
</dbReference>
<evidence type="ECO:0000313" key="6">
    <source>
        <dbReference type="EMBL" id="OGY82399.1"/>
    </source>
</evidence>
<gene>
    <name evidence="3" type="primary">grpE</name>
    <name evidence="6" type="ORF">A3F54_03100</name>
</gene>
<dbReference type="HAMAP" id="MF_01151">
    <property type="entry name" value="GrpE"/>
    <property type="match status" value="1"/>
</dbReference>
<protein>
    <recommendedName>
        <fullName evidence="3">Protein GrpE</fullName>
    </recommendedName>
    <alternativeName>
        <fullName evidence="3">HSP-70 cofactor</fullName>
    </alternativeName>
</protein>
<feature type="region of interest" description="Disordered" evidence="5">
    <location>
        <begin position="1"/>
        <end position="35"/>
    </location>
</feature>
<evidence type="ECO:0000256" key="1">
    <source>
        <dbReference type="ARBA" id="ARBA00009054"/>
    </source>
</evidence>
<dbReference type="SUPFAM" id="SSF51064">
    <property type="entry name" value="Head domain of nucleotide exchange factor GrpE"/>
    <property type="match status" value="1"/>
</dbReference>
<dbReference type="CDD" id="cd00446">
    <property type="entry name" value="GrpE"/>
    <property type="match status" value="1"/>
</dbReference>
<dbReference type="Proteomes" id="UP000176952">
    <property type="component" value="Unassembled WGS sequence"/>
</dbReference>
<dbReference type="Pfam" id="PF01025">
    <property type="entry name" value="GrpE"/>
    <property type="match status" value="1"/>
</dbReference>